<feature type="transmembrane region" description="Helical" evidence="1">
    <location>
        <begin position="156"/>
        <end position="177"/>
    </location>
</feature>
<feature type="transmembrane region" description="Helical" evidence="1">
    <location>
        <begin position="58"/>
        <end position="77"/>
    </location>
</feature>
<keyword evidence="1" id="KW-0812">Transmembrane</keyword>
<keyword evidence="3" id="KW-1185">Reference proteome</keyword>
<keyword evidence="1" id="KW-1133">Transmembrane helix</keyword>
<accession>A0A9X2F3Z1</accession>
<evidence type="ECO:0000313" key="2">
    <source>
        <dbReference type="EMBL" id="MCO4293735.1"/>
    </source>
</evidence>
<evidence type="ECO:0008006" key="4">
    <source>
        <dbReference type="Google" id="ProtNLM"/>
    </source>
</evidence>
<evidence type="ECO:0000256" key="1">
    <source>
        <dbReference type="SAM" id="Phobius"/>
    </source>
</evidence>
<comment type="caution">
    <text evidence="2">The sequence shown here is derived from an EMBL/GenBank/DDBJ whole genome shotgun (WGS) entry which is preliminary data.</text>
</comment>
<dbReference type="EMBL" id="JAMWYS010000042">
    <property type="protein sequence ID" value="MCO4293735.1"/>
    <property type="molecule type" value="Genomic_DNA"/>
</dbReference>
<proteinExistence type="predicted"/>
<gene>
    <name evidence="2" type="ORF">NF867_12755</name>
</gene>
<feature type="transmembrane region" description="Helical" evidence="1">
    <location>
        <begin position="228"/>
        <end position="250"/>
    </location>
</feature>
<keyword evidence="1" id="KW-0472">Membrane</keyword>
<dbReference type="AlphaFoldDB" id="A0A9X2F3Z1"/>
<organism evidence="2 3">
    <name type="scientific">Solitalea agri</name>
    <dbReference type="NCBI Taxonomy" id="2953739"/>
    <lineage>
        <taxon>Bacteria</taxon>
        <taxon>Pseudomonadati</taxon>
        <taxon>Bacteroidota</taxon>
        <taxon>Sphingobacteriia</taxon>
        <taxon>Sphingobacteriales</taxon>
        <taxon>Sphingobacteriaceae</taxon>
        <taxon>Solitalea</taxon>
    </lineage>
</organism>
<dbReference type="Proteomes" id="UP001155182">
    <property type="component" value="Unassembled WGS sequence"/>
</dbReference>
<protein>
    <recommendedName>
        <fullName evidence="4">DUF2029 domain-containing protein</fullName>
    </recommendedName>
</protein>
<feature type="transmembrane region" description="Helical" evidence="1">
    <location>
        <begin position="407"/>
        <end position="427"/>
    </location>
</feature>
<reference evidence="2" key="1">
    <citation type="submission" date="2022-06" db="EMBL/GenBank/DDBJ databases">
        <title>Solitalea sp. MAHUQ-68 isolated from rhizospheric soil.</title>
        <authorList>
            <person name="Huq M.A."/>
        </authorList>
    </citation>
    <scope>NUCLEOTIDE SEQUENCE</scope>
    <source>
        <strain evidence="2">MAHUQ-68</strain>
    </source>
</reference>
<evidence type="ECO:0000313" key="3">
    <source>
        <dbReference type="Proteomes" id="UP001155182"/>
    </source>
</evidence>
<sequence length="455" mass="52243">MKKVIPFALNLALLITLIFLAYFTQRTNSTQLIALFMCAFAAYIAILKFYNDDQFFRLNFWSSIILRLVVLFALPSLTQEFYRFVWDGQLLRLGFDPFAHRPESYVLAGIQIEGIDASLYEKLSSKELYSIYPPFCQSIFGIACKIFPTDLYKAVLVMKSFVFLFELGIVWMISLLLKHFNLPKNRVFIYALNPLCIIELCGNLHLEAGMIFFTLLVIYLLIINRTLLASVFMGMAFCIKFLPAIFIPLLLKPFGFRKTFDIAFLGIVVGVIFSLPFVYKIEQVGHILESVQFYYNQFEFNASFYHLIKHLGFTITGTHSMLNAQKIAFGIFLATLFYLTAFTSKGKEKLLVRMMWTLFIFLLLSPAVFPWYTISLLALCLFTNYRFPLIWTLIAPLSYLAYQTTPALVPNWVTLLEYGLVIGYAVFEIISKRNLIDQPALSSSEAITELADSDC</sequence>
<feature type="transmembrane region" description="Helical" evidence="1">
    <location>
        <begin position="356"/>
        <end position="387"/>
    </location>
</feature>
<feature type="transmembrane region" description="Helical" evidence="1">
    <location>
        <begin position="327"/>
        <end position="344"/>
    </location>
</feature>
<feature type="transmembrane region" description="Helical" evidence="1">
    <location>
        <begin position="31"/>
        <end position="51"/>
    </location>
</feature>
<name>A0A9X2F3Z1_9SPHI</name>
<feature type="transmembrane region" description="Helical" evidence="1">
    <location>
        <begin position="262"/>
        <end position="279"/>
    </location>
</feature>
<dbReference type="RefSeq" id="WP_252588388.1">
    <property type="nucleotide sequence ID" value="NZ_JAMWYS010000042.1"/>
</dbReference>
<dbReference type="Pfam" id="PF26314">
    <property type="entry name" value="MptA_B_family"/>
    <property type="match status" value="1"/>
</dbReference>
<feature type="transmembrane region" description="Helical" evidence="1">
    <location>
        <begin position="189"/>
        <end position="222"/>
    </location>
</feature>
<feature type="transmembrane region" description="Helical" evidence="1">
    <location>
        <begin position="7"/>
        <end position="25"/>
    </location>
</feature>